<evidence type="ECO:0000313" key="1">
    <source>
        <dbReference type="EMBL" id="MBD8893952.1"/>
    </source>
</evidence>
<name>A0ABR9CUM9_9HYPH</name>
<dbReference type="Gene3D" id="1.10.10.1190">
    <property type="entry name" value="Antirestriction protein ArdA, domain 3"/>
    <property type="match status" value="1"/>
</dbReference>
<reference evidence="2" key="1">
    <citation type="submission" date="2020-09" db="EMBL/GenBank/DDBJ databases">
        <title>The genome sequence of strain Labrenzia suaedae 4C16A.</title>
        <authorList>
            <person name="Liu Y."/>
        </authorList>
    </citation>
    <scope>NUCLEOTIDE SEQUENCE [LARGE SCALE GENOMIC DNA]</scope>
    <source>
        <strain evidence="2">4C16A</strain>
    </source>
</reference>
<protein>
    <submittedName>
        <fullName evidence="1">Antirestriction protein ArdA</fullName>
    </submittedName>
</protein>
<organism evidence="1 2">
    <name type="scientific">Roseibium litorale</name>
    <dbReference type="NCBI Taxonomy" id="2803841"/>
    <lineage>
        <taxon>Bacteria</taxon>
        <taxon>Pseudomonadati</taxon>
        <taxon>Pseudomonadota</taxon>
        <taxon>Alphaproteobacteria</taxon>
        <taxon>Hyphomicrobiales</taxon>
        <taxon>Stappiaceae</taxon>
        <taxon>Roseibium</taxon>
    </lineage>
</organism>
<accession>A0ABR9CUM9</accession>
<dbReference type="EMBL" id="JACYXI010000017">
    <property type="protein sequence ID" value="MBD8893952.1"/>
    <property type="molecule type" value="Genomic_DNA"/>
</dbReference>
<sequence>MVLFYAQPYDLAADGFYFENWADYQRKSAEATNRFGDRVEEFEIQFIDGNAMDGELAGAFGLSQGNLSALLEAIDTLDDHDKLKLVLAVRECGYRVETILDDPEAVEVDIYHLPSLRDLAEQFIEEGLFGDIPERLQYYIDYDAIAHDLAMDYHLAEVAGETLIYRCS</sequence>
<keyword evidence="2" id="KW-1185">Reference proteome</keyword>
<gene>
    <name evidence="1" type="ORF">IG616_20595</name>
</gene>
<evidence type="ECO:0000313" key="2">
    <source>
        <dbReference type="Proteomes" id="UP000632063"/>
    </source>
</evidence>
<dbReference type="InterPro" id="IPR009899">
    <property type="entry name" value="ArdA"/>
</dbReference>
<dbReference type="Proteomes" id="UP000632063">
    <property type="component" value="Unassembled WGS sequence"/>
</dbReference>
<reference evidence="1 2" key="2">
    <citation type="journal article" date="2021" name="Int. J. Syst. Evol. Microbiol.">
        <title>Roseibium litorale sp. nov., isolated from a tidal flat sediment and proposal for the reclassification of Labrenzia polysiphoniae as Roseibium polysiphoniae comb. nov.</title>
        <authorList>
            <person name="Liu Y."/>
            <person name="Pei T."/>
            <person name="Du J."/>
            <person name="Chao M."/>
            <person name="Deng M.R."/>
            <person name="Zhu H."/>
        </authorList>
    </citation>
    <scope>NUCLEOTIDE SEQUENCE [LARGE SCALE GENOMIC DNA]</scope>
    <source>
        <strain evidence="1 2">4C16A</strain>
    </source>
</reference>
<comment type="caution">
    <text evidence="1">The sequence shown here is derived from an EMBL/GenBank/DDBJ whole genome shotgun (WGS) entry which is preliminary data.</text>
</comment>
<dbReference type="InterPro" id="IPR041893">
    <property type="entry name" value="ArdA_dom3"/>
</dbReference>
<dbReference type="Pfam" id="PF07275">
    <property type="entry name" value="ArdA"/>
    <property type="match status" value="1"/>
</dbReference>
<proteinExistence type="predicted"/>